<gene>
    <name evidence="12" type="ORF">DFP81_10696</name>
</gene>
<feature type="active site" description="Proton donor" evidence="9">
    <location>
        <position position="184"/>
    </location>
</feature>
<dbReference type="PROSITE" id="PS00545">
    <property type="entry name" value="ALDOSE_1_EPIMERASE"/>
    <property type="match status" value="1"/>
</dbReference>
<protein>
    <recommendedName>
        <fullName evidence="5 8">Aldose 1-epimerase</fullName>
        <ecNumber evidence="4 8">5.1.3.3</ecNumber>
    </recommendedName>
</protein>
<dbReference type="AlphaFoldDB" id="A0A3E0DKD9"/>
<evidence type="ECO:0000313" key="12">
    <source>
        <dbReference type="EMBL" id="REG83236.1"/>
    </source>
</evidence>
<dbReference type="InterPro" id="IPR011013">
    <property type="entry name" value="Gal_mutarotase_sf_dom"/>
</dbReference>
<evidence type="ECO:0000256" key="9">
    <source>
        <dbReference type="PIRSR" id="PIRSR005096-1"/>
    </source>
</evidence>
<evidence type="ECO:0000256" key="10">
    <source>
        <dbReference type="PIRSR" id="PIRSR005096-2"/>
    </source>
</evidence>
<dbReference type="PIRSF" id="PIRSF005096">
    <property type="entry name" value="GALM"/>
    <property type="match status" value="1"/>
</dbReference>
<evidence type="ECO:0000256" key="11">
    <source>
        <dbReference type="PIRSR" id="PIRSR005096-3"/>
    </source>
</evidence>
<dbReference type="Proteomes" id="UP000256542">
    <property type="component" value="Unassembled WGS sequence"/>
</dbReference>
<sequence>MSLYPDGVNALHLGMQGLAHDGAPAKLITLKNASGMTATFMDLGATWLSCILPLAEGPREVLLGVDTLDSFYQQTGYLGVTVGRFANRIKNAQFSLQNKLYSITKNQGEHCLHGGVEGFNARRWLVKESSAQHVVFALCSPHGDQGFPGQLDVTVCYELTDTNAVVISYHGVCDQDCPVSLTNHAYFNLQGDADLMDCRDHELWLDADAYLPIDASGLPISGCVPVVDTGFDFRQKKSLRKDFLQDQQQQDVGGYDHAYLLNPSRGEDDVVSRISLPDQSVIMAVKTSMPAAQLYTGNFLQDCPKRGGGRYSNYAGVAFETQYLPDSPNHPEWTSSDSLLKAYQEYHHHTVYEFVWDN</sequence>
<dbReference type="InterPro" id="IPR013458">
    <property type="entry name" value="Ald_epimerase_bac"/>
</dbReference>
<organism evidence="12 13">
    <name type="scientific">Marinomonas pollencensis</name>
    <dbReference type="NCBI Taxonomy" id="491954"/>
    <lineage>
        <taxon>Bacteria</taxon>
        <taxon>Pseudomonadati</taxon>
        <taxon>Pseudomonadota</taxon>
        <taxon>Gammaproteobacteria</taxon>
        <taxon>Oceanospirillales</taxon>
        <taxon>Oceanospirillaceae</taxon>
        <taxon>Marinomonas</taxon>
    </lineage>
</organism>
<dbReference type="InterPro" id="IPR008183">
    <property type="entry name" value="Aldose_1/G6P_1-epimerase"/>
</dbReference>
<feature type="binding site" evidence="10">
    <location>
        <position position="256"/>
    </location>
    <ligand>
        <name>beta-D-galactose</name>
        <dbReference type="ChEBI" id="CHEBI:27667"/>
    </ligand>
</feature>
<dbReference type="EC" id="5.1.3.3" evidence="4 8"/>
<comment type="pathway">
    <text evidence="2 8">Carbohydrate metabolism; hexose metabolism.</text>
</comment>
<dbReference type="Pfam" id="PF01263">
    <property type="entry name" value="Aldose_epim"/>
    <property type="match status" value="1"/>
</dbReference>
<evidence type="ECO:0000256" key="6">
    <source>
        <dbReference type="ARBA" id="ARBA00023235"/>
    </source>
</evidence>
<dbReference type="GO" id="GO:0006006">
    <property type="term" value="P:glucose metabolic process"/>
    <property type="evidence" value="ECO:0007669"/>
    <property type="project" value="TreeGrafter"/>
</dbReference>
<feature type="binding site" evidence="11">
    <location>
        <begin position="184"/>
        <end position="186"/>
    </location>
    <ligand>
        <name>beta-D-galactose</name>
        <dbReference type="ChEBI" id="CHEBI:27667"/>
    </ligand>
</feature>
<dbReference type="NCBIfam" id="NF008277">
    <property type="entry name" value="PRK11055.1"/>
    <property type="match status" value="1"/>
</dbReference>
<dbReference type="EMBL" id="QUNG01000006">
    <property type="protein sequence ID" value="REG83236.1"/>
    <property type="molecule type" value="Genomic_DNA"/>
</dbReference>
<dbReference type="CDD" id="cd09019">
    <property type="entry name" value="galactose_mutarotase_like"/>
    <property type="match status" value="1"/>
</dbReference>
<comment type="catalytic activity">
    <reaction evidence="1 8">
        <text>alpha-D-glucose = beta-D-glucose</text>
        <dbReference type="Rhea" id="RHEA:10264"/>
        <dbReference type="ChEBI" id="CHEBI:15903"/>
        <dbReference type="ChEBI" id="CHEBI:17925"/>
        <dbReference type="EC" id="5.1.3.3"/>
    </reaction>
</comment>
<dbReference type="PANTHER" id="PTHR10091:SF0">
    <property type="entry name" value="GALACTOSE MUTAROTASE"/>
    <property type="match status" value="1"/>
</dbReference>
<dbReference type="GO" id="GO:0033499">
    <property type="term" value="P:galactose catabolic process via UDP-galactose, Leloir pathway"/>
    <property type="evidence" value="ECO:0007669"/>
    <property type="project" value="TreeGrafter"/>
</dbReference>
<dbReference type="InterPro" id="IPR047215">
    <property type="entry name" value="Galactose_mutarotase-like"/>
</dbReference>
<dbReference type="InterPro" id="IPR018052">
    <property type="entry name" value="Ald1_epimerase_CS"/>
</dbReference>
<accession>A0A3E0DKD9</accession>
<evidence type="ECO:0000256" key="8">
    <source>
        <dbReference type="PIRNR" id="PIRNR005096"/>
    </source>
</evidence>
<dbReference type="InterPro" id="IPR014718">
    <property type="entry name" value="GH-type_carb-bd"/>
</dbReference>
<keyword evidence="7 8" id="KW-0119">Carbohydrate metabolism</keyword>
<proteinExistence type="inferred from homology"/>
<comment type="similarity">
    <text evidence="3 8">Belongs to the aldose epimerase family.</text>
</comment>
<evidence type="ECO:0000256" key="2">
    <source>
        <dbReference type="ARBA" id="ARBA00005028"/>
    </source>
</evidence>
<comment type="caution">
    <text evidence="12">The sequence shown here is derived from an EMBL/GenBank/DDBJ whole genome shotgun (WGS) entry which is preliminary data.</text>
</comment>
<dbReference type="PANTHER" id="PTHR10091">
    <property type="entry name" value="ALDOSE-1-EPIMERASE"/>
    <property type="match status" value="1"/>
</dbReference>
<evidence type="ECO:0000256" key="7">
    <source>
        <dbReference type="ARBA" id="ARBA00023277"/>
    </source>
</evidence>
<evidence type="ECO:0000256" key="5">
    <source>
        <dbReference type="ARBA" id="ARBA00014165"/>
    </source>
</evidence>
<dbReference type="RefSeq" id="WP_220342921.1">
    <property type="nucleotide sequence ID" value="NZ_QUNG01000006.1"/>
</dbReference>
<evidence type="ECO:0000256" key="1">
    <source>
        <dbReference type="ARBA" id="ARBA00001614"/>
    </source>
</evidence>
<keyword evidence="6 8" id="KW-0413">Isomerase</keyword>
<dbReference type="InterPro" id="IPR015443">
    <property type="entry name" value="Aldose_1-epimerase"/>
</dbReference>
<evidence type="ECO:0000256" key="3">
    <source>
        <dbReference type="ARBA" id="ARBA00006206"/>
    </source>
</evidence>
<dbReference type="GO" id="GO:0030246">
    <property type="term" value="F:carbohydrate binding"/>
    <property type="evidence" value="ECO:0007669"/>
    <property type="project" value="InterPro"/>
</dbReference>
<evidence type="ECO:0000313" key="13">
    <source>
        <dbReference type="Proteomes" id="UP000256542"/>
    </source>
</evidence>
<dbReference type="UniPathway" id="UPA00242"/>
<keyword evidence="13" id="KW-1185">Reference proteome</keyword>
<reference evidence="12 13" key="1">
    <citation type="submission" date="2018-08" db="EMBL/GenBank/DDBJ databases">
        <title>Genomic Encyclopedia of Type Strains, Phase III (KMG-III): the genomes of soil and plant-associated and newly described type strains.</title>
        <authorList>
            <person name="Whitman W."/>
        </authorList>
    </citation>
    <scope>NUCLEOTIDE SEQUENCE [LARGE SCALE GENOMIC DNA]</scope>
    <source>
        <strain evidence="12 13">CECT 7375</strain>
    </source>
</reference>
<feature type="active site" description="Proton acceptor" evidence="9">
    <location>
        <position position="320"/>
    </location>
</feature>
<dbReference type="GO" id="GO:0004034">
    <property type="term" value="F:aldose 1-epimerase activity"/>
    <property type="evidence" value="ECO:0007669"/>
    <property type="project" value="UniProtKB-EC"/>
</dbReference>
<dbReference type="GO" id="GO:0005737">
    <property type="term" value="C:cytoplasm"/>
    <property type="evidence" value="ECO:0007669"/>
    <property type="project" value="TreeGrafter"/>
</dbReference>
<feature type="binding site" evidence="11">
    <location>
        <begin position="87"/>
        <end position="88"/>
    </location>
    <ligand>
        <name>beta-D-galactose</name>
        <dbReference type="ChEBI" id="CHEBI:27667"/>
    </ligand>
</feature>
<dbReference type="NCBIfam" id="TIGR02636">
    <property type="entry name" value="galM_Leloir"/>
    <property type="match status" value="1"/>
</dbReference>
<name>A0A3E0DKD9_9GAMM</name>
<dbReference type="SUPFAM" id="SSF74650">
    <property type="entry name" value="Galactose mutarotase-like"/>
    <property type="match status" value="1"/>
</dbReference>
<dbReference type="Gene3D" id="2.70.98.10">
    <property type="match status" value="1"/>
</dbReference>
<evidence type="ECO:0000256" key="4">
    <source>
        <dbReference type="ARBA" id="ARBA00013185"/>
    </source>
</evidence>